<evidence type="ECO:0000313" key="2">
    <source>
        <dbReference type="Proteomes" id="UP000184334"/>
    </source>
</evidence>
<gene>
    <name evidence="1" type="ORF">SAMN02745164_02044</name>
</gene>
<evidence type="ECO:0000313" key="1">
    <source>
        <dbReference type="EMBL" id="SHF22705.1"/>
    </source>
</evidence>
<protein>
    <submittedName>
        <fullName evidence="1">Uncharacterized protein</fullName>
    </submittedName>
</protein>
<accession>A0A1M4ZXK0</accession>
<reference evidence="1" key="1">
    <citation type="submission" date="2016-11" db="EMBL/GenBank/DDBJ databases">
        <authorList>
            <person name="Varghese N."/>
            <person name="Submissions S."/>
        </authorList>
    </citation>
    <scope>NUCLEOTIDE SEQUENCE [LARGE SCALE GENOMIC DNA]</scope>
    <source>
        <strain evidence="1">DSM 16785</strain>
    </source>
</reference>
<dbReference type="Proteomes" id="UP000184334">
    <property type="component" value="Unassembled WGS sequence"/>
</dbReference>
<proteinExistence type="predicted"/>
<organism evidence="1 2">
    <name type="scientific">Marinitoga hydrogenitolerans (strain DSM 16785 / JCM 12826 / AT1271)</name>
    <dbReference type="NCBI Taxonomy" id="1122195"/>
    <lineage>
        <taxon>Bacteria</taxon>
        <taxon>Thermotogati</taxon>
        <taxon>Thermotogota</taxon>
        <taxon>Thermotogae</taxon>
        <taxon>Petrotogales</taxon>
        <taxon>Petrotogaceae</taxon>
        <taxon>Marinitoga</taxon>
    </lineage>
</organism>
<dbReference type="AlphaFoldDB" id="A0A1M4ZXK0"/>
<comment type="caution">
    <text evidence="1">The sequence shown here is derived from an EMBL/GenBank/DDBJ whole genome shotgun (WGS) entry which is preliminary data.</text>
</comment>
<dbReference type="STRING" id="1122195.SAMN02745164_02044"/>
<sequence length="101" mass="11986">MEIKGRVIAIYFCNGDIFLKVELDEEFLYVNNNSVQELQKTEKFIYLMFDGNCYNHCIFSDFIQLKGQKIEVKIKTNGIKYNCKNIQKFEPLFEIDWIGVI</sequence>
<dbReference type="RefSeq" id="WP_143148367.1">
    <property type="nucleotide sequence ID" value="NZ_FQUI01000049.1"/>
</dbReference>
<dbReference type="EMBL" id="FQUI01000049">
    <property type="protein sequence ID" value="SHF22705.1"/>
    <property type="molecule type" value="Genomic_DNA"/>
</dbReference>
<keyword evidence="2" id="KW-1185">Reference proteome</keyword>
<name>A0A1M4ZXK0_MARH1</name>